<dbReference type="PANTHER" id="PTHR21137:SF35">
    <property type="entry name" value="ODORANT RECEPTOR 19A-RELATED"/>
    <property type="match status" value="1"/>
</dbReference>
<evidence type="ECO:0000256" key="1">
    <source>
        <dbReference type="ARBA" id="ARBA00004651"/>
    </source>
</evidence>
<dbReference type="GO" id="GO:0004984">
    <property type="term" value="F:olfactory receptor activity"/>
    <property type="evidence" value="ECO:0007669"/>
    <property type="project" value="InterPro"/>
</dbReference>
<dbReference type="Proteomes" id="UP001258017">
    <property type="component" value="Unassembled WGS sequence"/>
</dbReference>
<dbReference type="InterPro" id="IPR004117">
    <property type="entry name" value="7tm6_olfct_rcpt"/>
</dbReference>
<dbReference type="Pfam" id="PF02949">
    <property type="entry name" value="7tm_6"/>
    <property type="match status" value="3"/>
</dbReference>
<evidence type="ECO:0000256" key="2">
    <source>
        <dbReference type="ARBA" id="ARBA00022475"/>
    </source>
</evidence>
<feature type="transmembrane region" description="Helical" evidence="10">
    <location>
        <begin position="588"/>
        <end position="609"/>
    </location>
</feature>
<feature type="transmembrane region" description="Helical" evidence="10">
    <location>
        <begin position="266"/>
        <end position="285"/>
    </location>
</feature>
<accession>A0AAD9VWB5</accession>
<feature type="transmembrane region" description="Helical" evidence="10">
    <location>
        <begin position="773"/>
        <end position="795"/>
    </location>
</feature>
<evidence type="ECO:0008006" key="13">
    <source>
        <dbReference type="Google" id="ProtNLM"/>
    </source>
</evidence>
<keyword evidence="4 10" id="KW-0812">Transmembrane</keyword>
<reference evidence="11" key="2">
    <citation type="journal article" date="2023" name="Commun. Biol.">
        <title>Intrasexual cuticular hydrocarbon dimorphism in a wasp sheds light on hydrocarbon biosynthesis genes in Hymenoptera.</title>
        <authorList>
            <person name="Moris V.C."/>
            <person name="Podsiadlowski L."/>
            <person name="Martin S."/>
            <person name="Oeyen J.P."/>
            <person name="Donath A."/>
            <person name="Petersen M."/>
            <person name="Wilbrandt J."/>
            <person name="Misof B."/>
            <person name="Liedtke D."/>
            <person name="Thamm M."/>
            <person name="Scheiner R."/>
            <person name="Schmitt T."/>
            <person name="Niehuis O."/>
        </authorList>
    </citation>
    <scope>NUCLEOTIDE SEQUENCE</scope>
    <source>
        <strain evidence="11">GBR_01_08_01A</strain>
    </source>
</reference>
<evidence type="ECO:0000313" key="12">
    <source>
        <dbReference type="Proteomes" id="UP001258017"/>
    </source>
</evidence>
<evidence type="ECO:0000256" key="3">
    <source>
        <dbReference type="ARBA" id="ARBA00022606"/>
    </source>
</evidence>
<keyword evidence="9" id="KW-0807">Transducer</keyword>
<feature type="transmembrane region" description="Helical" evidence="10">
    <location>
        <begin position="621"/>
        <end position="640"/>
    </location>
</feature>
<feature type="transmembrane region" description="Helical" evidence="10">
    <location>
        <begin position="123"/>
        <end position="144"/>
    </location>
</feature>
<feature type="transmembrane region" description="Helical" evidence="10">
    <location>
        <begin position="503"/>
        <end position="522"/>
    </location>
</feature>
<keyword evidence="3" id="KW-0716">Sensory transduction</keyword>
<dbReference type="GO" id="GO:0005886">
    <property type="term" value="C:plasma membrane"/>
    <property type="evidence" value="ECO:0007669"/>
    <property type="project" value="UniProtKB-SubCell"/>
</dbReference>
<keyword evidence="6 10" id="KW-1133">Transmembrane helix</keyword>
<feature type="transmembrane region" description="Helical" evidence="10">
    <location>
        <begin position="297"/>
        <end position="317"/>
    </location>
</feature>
<feature type="transmembrane region" description="Helical" evidence="10">
    <location>
        <begin position="828"/>
        <end position="849"/>
    </location>
</feature>
<feature type="transmembrane region" description="Helical" evidence="10">
    <location>
        <begin position="29"/>
        <end position="46"/>
    </location>
</feature>
<evidence type="ECO:0000256" key="10">
    <source>
        <dbReference type="SAM" id="Phobius"/>
    </source>
</evidence>
<comment type="caution">
    <text evidence="11">The sequence shown here is derived from an EMBL/GenBank/DDBJ whole genome shotgun (WGS) entry which is preliminary data.</text>
</comment>
<organism evidence="11 12">
    <name type="scientific">Odynerus spinipes</name>
    <dbReference type="NCBI Taxonomy" id="1348599"/>
    <lineage>
        <taxon>Eukaryota</taxon>
        <taxon>Metazoa</taxon>
        <taxon>Ecdysozoa</taxon>
        <taxon>Arthropoda</taxon>
        <taxon>Hexapoda</taxon>
        <taxon>Insecta</taxon>
        <taxon>Pterygota</taxon>
        <taxon>Neoptera</taxon>
        <taxon>Endopterygota</taxon>
        <taxon>Hymenoptera</taxon>
        <taxon>Apocrita</taxon>
        <taxon>Aculeata</taxon>
        <taxon>Vespoidea</taxon>
        <taxon>Vespidae</taxon>
        <taxon>Eumeninae</taxon>
        <taxon>Odynerus</taxon>
    </lineage>
</organism>
<comment type="subcellular location">
    <subcellularLocation>
        <location evidence="1">Cell membrane</location>
        <topology evidence="1">Multi-pass membrane protein</topology>
    </subcellularLocation>
</comment>
<reference evidence="11" key="1">
    <citation type="submission" date="2021-08" db="EMBL/GenBank/DDBJ databases">
        <authorList>
            <person name="Misof B."/>
            <person name="Oliver O."/>
            <person name="Podsiadlowski L."/>
            <person name="Donath A."/>
            <person name="Peters R."/>
            <person name="Mayer C."/>
            <person name="Rust J."/>
            <person name="Gunkel S."/>
            <person name="Lesny P."/>
            <person name="Martin S."/>
            <person name="Oeyen J.P."/>
            <person name="Petersen M."/>
            <person name="Panagiotis P."/>
            <person name="Wilbrandt J."/>
            <person name="Tanja T."/>
        </authorList>
    </citation>
    <scope>NUCLEOTIDE SEQUENCE</scope>
    <source>
        <strain evidence="11">GBR_01_08_01A</strain>
        <tissue evidence="11">Thorax + abdomen</tissue>
    </source>
</reference>
<evidence type="ECO:0000256" key="5">
    <source>
        <dbReference type="ARBA" id="ARBA00022725"/>
    </source>
</evidence>
<evidence type="ECO:0000256" key="9">
    <source>
        <dbReference type="ARBA" id="ARBA00023224"/>
    </source>
</evidence>
<gene>
    <name evidence="11" type="ORF">KPH14_007910</name>
</gene>
<evidence type="ECO:0000256" key="4">
    <source>
        <dbReference type="ARBA" id="ARBA00022692"/>
    </source>
</evidence>
<dbReference type="EMBL" id="JAIFRP010000001">
    <property type="protein sequence ID" value="KAK2589368.1"/>
    <property type="molecule type" value="Genomic_DNA"/>
</dbReference>
<dbReference type="AlphaFoldDB" id="A0AAD9VWB5"/>
<keyword evidence="8" id="KW-0675">Receptor</keyword>
<keyword evidence="7 10" id="KW-0472">Membrane</keyword>
<proteinExistence type="predicted"/>
<keyword evidence="2" id="KW-1003">Cell membrane</keyword>
<evidence type="ECO:0000256" key="8">
    <source>
        <dbReference type="ARBA" id="ARBA00023170"/>
    </source>
</evidence>
<feature type="transmembrane region" description="Helical" evidence="10">
    <location>
        <begin position="175"/>
        <end position="204"/>
    </location>
</feature>
<keyword evidence="5" id="KW-0552">Olfaction</keyword>
<sequence>MDIFEDSYYKLNRLCLSMVGLWPFGDKRTTFFTGVIAKICLVLILTSQMSKIVINRSLDNITDVCMFFLPCLAITEGYHAFYSNNHKIKEILEHIMYDWRTLGDGGGREMGIMQEHAEESRTFTVILAVIHYLSMYVLILQSILPAVLDIIVPLNETRPRELPIPAEIFFDYEKYFFSTMLLAFFVATILGTISMAVFPLIVIFMKHICGLFQITGYIFEHIIDEVEENRTYDTERIYARVVHGMKYHKKAINFTNMVNSFFEWSLFVQVAITFAMLAIEIFHIMNLDADKQNFNEMAIYVFYVIAVLVFVLAIGYMGQLVIDCSGDIFDKAYATSWYLYPPKVRRLFVMVMLRSMKPCQITVGNVSSLSHELLISIVELLMTPYRNVAYMIKCSMYIIPTAGTINAYNAINSKSKAFADVWIDMADFWTKLETEDEIRIIEDFVREGRNYTVTLIVFVILLFLAGGVQNMFPLFLDIFVPLNGTRSHKLAAPIYIPIDVEKYYVLIYLAFMVWAVMFMLMVSSAQSMSMIASEHICACLSIVGHVLTAASKDAKASDVDEKVIRGIQLHKKTLQYLDMVNQNWEHSYLIQVGFAALLTILDVIHVFNLQTLFEESLSETITSLIYVITTMLYILIAFYIGQKVLNASSKFYDVLCTLPWYDFPVKTQKLFILIILKSKKDCYLSVGKTYKISYELYSSFLEIFWTSKENLSTLIESFMYMLPMLCSTNGYMSLDAINKEVALLFIQIQEFWAILETKDEICILEEGAKKTRIYTVTLLTSVNALGFLLIIQNMFPFFLDIFMPLNETRSYKIVLPIYVPFDEENNFLLVYFVFSVCTLVFGMLLVCTYSTMILSSMHINASLDVIGYILITAFETSEGTDIEKKLIRGIKLHKKALQLILDLQSASKNSLNKTIISLGYIITTMIYILIAYSVSQMMLNGSTKFYNTICTLPWYKCPIRTQKMLIFMIARSKRNCYLSVGKTYKISYELFASVK</sequence>
<evidence type="ECO:0000313" key="11">
    <source>
        <dbReference type="EMBL" id="KAK2589368.1"/>
    </source>
</evidence>
<feature type="transmembrane region" description="Helical" evidence="10">
    <location>
        <begin position="451"/>
        <end position="472"/>
    </location>
</feature>
<evidence type="ECO:0000256" key="7">
    <source>
        <dbReference type="ARBA" id="ARBA00023136"/>
    </source>
</evidence>
<name>A0AAD9VWB5_9HYME</name>
<protein>
    <recommendedName>
        <fullName evidence="13">Odorant receptor</fullName>
    </recommendedName>
</protein>
<dbReference type="PANTHER" id="PTHR21137">
    <property type="entry name" value="ODORANT RECEPTOR"/>
    <property type="match status" value="1"/>
</dbReference>
<dbReference type="GO" id="GO:0007165">
    <property type="term" value="P:signal transduction"/>
    <property type="evidence" value="ECO:0007669"/>
    <property type="project" value="UniProtKB-KW"/>
</dbReference>
<evidence type="ECO:0000256" key="6">
    <source>
        <dbReference type="ARBA" id="ARBA00022989"/>
    </source>
</evidence>
<keyword evidence="12" id="KW-1185">Reference proteome</keyword>
<feature type="transmembrane region" description="Helical" evidence="10">
    <location>
        <begin position="915"/>
        <end position="934"/>
    </location>
</feature>
<dbReference type="GO" id="GO:0005549">
    <property type="term" value="F:odorant binding"/>
    <property type="evidence" value="ECO:0007669"/>
    <property type="project" value="InterPro"/>
</dbReference>